<dbReference type="EMBL" id="JAHRIQ010012018">
    <property type="protein sequence ID" value="MEQ2224382.1"/>
    <property type="molecule type" value="Genomic_DNA"/>
</dbReference>
<gene>
    <name evidence="1" type="ORF">ILYODFUR_006895</name>
</gene>
<organism evidence="1 2">
    <name type="scientific">Ilyodon furcidens</name>
    <name type="common">goldbreast splitfin</name>
    <dbReference type="NCBI Taxonomy" id="33524"/>
    <lineage>
        <taxon>Eukaryota</taxon>
        <taxon>Metazoa</taxon>
        <taxon>Chordata</taxon>
        <taxon>Craniata</taxon>
        <taxon>Vertebrata</taxon>
        <taxon>Euteleostomi</taxon>
        <taxon>Actinopterygii</taxon>
        <taxon>Neopterygii</taxon>
        <taxon>Teleostei</taxon>
        <taxon>Neoteleostei</taxon>
        <taxon>Acanthomorphata</taxon>
        <taxon>Ovalentaria</taxon>
        <taxon>Atherinomorphae</taxon>
        <taxon>Cyprinodontiformes</taxon>
        <taxon>Goodeidae</taxon>
        <taxon>Ilyodon</taxon>
    </lineage>
</organism>
<protein>
    <submittedName>
        <fullName evidence="1">Uncharacterized protein</fullName>
    </submittedName>
</protein>
<keyword evidence="2" id="KW-1185">Reference proteome</keyword>
<comment type="caution">
    <text evidence="1">The sequence shown here is derived from an EMBL/GenBank/DDBJ whole genome shotgun (WGS) entry which is preliminary data.</text>
</comment>
<name>A0ABV0SWK5_9TELE</name>
<evidence type="ECO:0000313" key="2">
    <source>
        <dbReference type="Proteomes" id="UP001482620"/>
    </source>
</evidence>
<evidence type="ECO:0000313" key="1">
    <source>
        <dbReference type="EMBL" id="MEQ2224382.1"/>
    </source>
</evidence>
<proteinExistence type="predicted"/>
<dbReference type="Proteomes" id="UP001482620">
    <property type="component" value="Unassembled WGS sequence"/>
</dbReference>
<accession>A0ABV0SWK5</accession>
<reference evidence="1 2" key="1">
    <citation type="submission" date="2021-06" db="EMBL/GenBank/DDBJ databases">
        <authorList>
            <person name="Palmer J.M."/>
        </authorList>
    </citation>
    <scope>NUCLEOTIDE SEQUENCE [LARGE SCALE GENOMIC DNA]</scope>
    <source>
        <strain evidence="2">if_2019</strain>
        <tissue evidence="1">Muscle</tissue>
    </source>
</reference>
<sequence>MKRRKPHPPPAWSKRMRCTPSSAFIPKCHCKMVVFIYIFILGKLTARGGEDEACIPQTAVKPVRSGKEAVGDFTVIFEQASWKEMGGKTKKETMKHRLIVFKW</sequence>